<dbReference type="PANTHER" id="PTHR42070">
    <property type="entry name" value="FILAMENT ASSOCIATED PROTEIN, PUTATIVE (AFU_ORTHOLOGUE AFUA_8G06630)-RELATED"/>
    <property type="match status" value="1"/>
</dbReference>
<feature type="region of interest" description="Disordered" evidence="1">
    <location>
        <begin position="1"/>
        <end position="24"/>
    </location>
</feature>
<dbReference type="EMBL" id="JAVDPF010000005">
    <property type="protein sequence ID" value="KAL1883596.1"/>
    <property type="molecule type" value="Genomic_DNA"/>
</dbReference>
<dbReference type="Proteomes" id="UP001583193">
    <property type="component" value="Unassembled WGS sequence"/>
</dbReference>
<dbReference type="PANTHER" id="PTHR42070:SF1">
    <property type="entry name" value="FILAMENT ASSOCIATED PROTEIN, PUTATIVE (AFU_ORTHOLOGUE AFUA_8G06630)-RELATED"/>
    <property type="match status" value="1"/>
</dbReference>
<protein>
    <recommendedName>
        <fullName evidence="4">BZIP domain-containing protein</fullName>
    </recommendedName>
</protein>
<evidence type="ECO:0000313" key="3">
    <source>
        <dbReference type="Proteomes" id="UP001583193"/>
    </source>
</evidence>
<evidence type="ECO:0008006" key="4">
    <source>
        <dbReference type="Google" id="ProtNLM"/>
    </source>
</evidence>
<sequence length="314" mass="34719">MEVETEQKKLQRLARIRENQRKSRARRQEYIQELEQKLSTCQKQAHQQDINSRISIQKLEVENVKLRQLLSRLGVAPASVDEYLRGEDNPIVTQKVAIPALRRPEIHIQAAPVNNKSACETPCGPTSQCRPNLQETITAAAKSIQSLANGMAAAEANNRPAYRQNPCLATQPSVQLSVQQEQPQRGEINYEQTGPEQSQPEQLQAEQPQGTPAAEIPAADESCECVPAVEELCGCAPSEGTPESWSKEDTILNTTLCAVAGELISQYNTRGVDIAEIRKKLWGGFRKGVSPEEGCRVQNQVLFDILNEISGNLS</sequence>
<accession>A0ABR3Y5M6</accession>
<name>A0ABR3Y5M6_9EURO</name>
<feature type="compositionally biased region" description="Polar residues" evidence="1">
    <location>
        <begin position="190"/>
        <end position="210"/>
    </location>
</feature>
<organism evidence="2 3">
    <name type="scientific">Paecilomyces lecythidis</name>
    <dbReference type="NCBI Taxonomy" id="3004212"/>
    <lineage>
        <taxon>Eukaryota</taxon>
        <taxon>Fungi</taxon>
        <taxon>Dikarya</taxon>
        <taxon>Ascomycota</taxon>
        <taxon>Pezizomycotina</taxon>
        <taxon>Eurotiomycetes</taxon>
        <taxon>Eurotiomycetidae</taxon>
        <taxon>Eurotiales</taxon>
        <taxon>Thermoascaceae</taxon>
        <taxon>Paecilomyces</taxon>
    </lineage>
</organism>
<evidence type="ECO:0000256" key="1">
    <source>
        <dbReference type="SAM" id="MobiDB-lite"/>
    </source>
</evidence>
<feature type="compositionally biased region" description="Polar residues" evidence="1">
    <location>
        <begin position="174"/>
        <end position="183"/>
    </location>
</feature>
<dbReference type="Gene3D" id="1.20.5.170">
    <property type="match status" value="1"/>
</dbReference>
<proteinExistence type="predicted"/>
<dbReference type="CDD" id="cd14688">
    <property type="entry name" value="bZIP_YAP"/>
    <property type="match status" value="1"/>
</dbReference>
<feature type="region of interest" description="Disordered" evidence="1">
    <location>
        <begin position="174"/>
        <end position="218"/>
    </location>
</feature>
<gene>
    <name evidence="2" type="ORF">Plec18167_002603</name>
</gene>
<reference evidence="2 3" key="1">
    <citation type="journal article" date="2024" name="IMA Fungus">
        <title>IMA Genome - F19 : A genome assembly and annotation guide to empower mycologists, including annotated draft genome sequences of Ceratocystis pirilliformis, Diaporthe australafricana, Fusarium ophioides, Paecilomyces lecythidis, and Sporothrix stenoceras.</title>
        <authorList>
            <person name="Aylward J."/>
            <person name="Wilson A.M."/>
            <person name="Visagie C.M."/>
            <person name="Spraker J."/>
            <person name="Barnes I."/>
            <person name="Buitendag C."/>
            <person name="Ceriani C."/>
            <person name="Del Mar Angel L."/>
            <person name="du Plessis D."/>
            <person name="Fuchs T."/>
            <person name="Gasser K."/>
            <person name="Kramer D."/>
            <person name="Li W."/>
            <person name="Munsamy K."/>
            <person name="Piso A."/>
            <person name="Price J.L."/>
            <person name="Sonnekus B."/>
            <person name="Thomas C."/>
            <person name="van der Nest A."/>
            <person name="van Dijk A."/>
            <person name="van Heerden A."/>
            <person name="van Vuuren N."/>
            <person name="Yilmaz N."/>
            <person name="Duong T.A."/>
            <person name="van der Merwe N.A."/>
            <person name="Wingfield M.J."/>
            <person name="Wingfield B.D."/>
        </authorList>
    </citation>
    <scope>NUCLEOTIDE SEQUENCE [LARGE SCALE GENOMIC DNA]</scope>
    <source>
        <strain evidence="2 3">CMW 18167</strain>
    </source>
</reference>
<keyword evidence="3" id="KW-1185">Reference proteome</keyword>
<evidence type="ECO:0000313" key="2">
    <source>
        <dbReference type="EMBL" id="KAL1883596.1"/>
    </source>
</evidence>
<comment type="caution">
    <text evidence="2">The sequence shown here is derived from an EMBL/GenBank/DDBJ whole genome shotgun (WGS) entry which is preliminary data.</text>
</comment>